<dbReference type="Gene3D" id="3.40.50.720">
    <property type="entry name" value="NAD(P)-binding Rossmann-like Domain"/>
    <property type="match status" value="1"/>
</dbReference>
<dbReference type="PANTHER" id="PTHR42760:SF115">
    <property type="entry name" value="3-OXOACYL-[ACYL-CARRIER-PROTEIN] REDUCTASE FABG"/>
    <property type="match status" value="1"/>
</dbReference>
<comment type="similarity">
    <text evidence="1">Belongs to the short-chain dehydrogenases/reductases (SDR) family.</text>
</comment>
<evidence type="ECO:0000256" key="2">
    <source>
        <dbReference type="ARBA" id="ARBA00023002"/>
    </source>
</evidence>
<dbReference type="GO" id="GO:0016491">
    <property type="term" value="F:oxidoreductase activity"/>
    <property type="evidence" value="ECO:0007669"/>
    <property type="project" value="UniProtKB-KW"/>
</dbReference>
<dbReference type="InterPro" id="IPR020904">
    <property type="entry name" value="Sc_DH/Rdtase_CS"/>
</dbReference>
<dbReference type="PROSITE" id="PS00061">
    <property type="entry name" value="ADH_SHORT"/>
    <property type="match status" value="1"/>
</dbReference>
<dbReference type="PANTHER" id="PTHR42760">
    <property type="entry name" value="SHORT-CHAIN DEHYDROGENASES/REDUCTASES FAMILY MEMBER"/>
    <property type="match status" value="1"/>
</dbReference>
<evidence type="ECO:0000313" key="5">
    <source>
        <dbReference type="Proteomes" id="UP001596270"/>
    </source>
</evidence>
<protein>
    <submittedName>
        <fullName evidence="4">SDR family NAD(P)-dependent oxidoreductase</fullName>
        <ecNumber evidence="4">1.1.1.-</ecNumber>
    </submittedName>
</protein>
<reference evidence="5" key="1">
    <citation type="journal article" date="2019" name="Int. J. Syst. Evol. Microbiol.">
        <title>The Global Catalogue of Microorganisms (GCM) 10K type strain sequencing project: providing services to taxonomists for standard genome sequencing and annotation.</title>
        <authorList>
            <consortium name="The Broad Institute Genomics Platform"/>
            <consortium name="The Broad Institute Genome Sequencing Center for Infectious Disease"/>
            <person name="Wu L."/>
            <person name="Ma J."/>
        </authorList>
    </citation>
    <scope>NUCLEOTIDE SEQUENCE [LARGE SCALE GENOMIC DNA]</scope>
    <source>
        <strain evidence="5">CCUG 39402</strain>
    </source>
</reference>
<dbReference type="SUPFAM" id="SSF51735">
    <property type="entry name" value="NAD(P)-binding Rossmann-fold domains"/>
    <property type="match status" value="1"/>
</dbReference>
<feature type="domain" description="Ketoreductase" evidence="3">
    <location>
        <begin position="12"/>
        <end position="191"/>
    </location>
</feature>
<keyword evidence="2 4" id="KW-0560">Oxidoreductase</keyword>
<dbReference type="Proteomes" id="UP001596270">
    <property type="component" value="Unassembled WGS sequence"/>
</dbReference>
<gene>
    <name evidence="4" type="ORF">ACFQND_21450</name>
</gene>
<dbReference type="EC" id="1.1.1.-" evidence="4"/>
<evidence type="ECO:0000256" key="1">
    <source>
        <dbReference type="ARBA" id="ARBA00006484"/>
    </source>
</evidence>
<dbReference type="PRINTS" id="PR00081">
    <property type="entry name" value="GDHRDH"/>
</dbReference>
<evidence type="ECO:0000313" key="4">
    <source>
        <dbReference type="EMBL" id="MFC6283803.1"/>
    </source>
</evidence>
<evidence type="ECO:0000259" key="3">
    <source>
        <dbReference type="SMART" id="SM00822"/>
    </source>
</evidence>
<dbReference type="RefSeq" id="WP_371439579.1">
    <property type="nucleotide sequence ID" value="NZ_JBHSRS010000084.1"/>
</dbReference>
<dbReference type="InterPro" id="IPR057326">
    <property type="entry name" value="KR_dom"/>
</dbReference>
<proteinExistence type="inferred from homology"/>
<organism evidence="4 5">
    <name type="scientific">Polaromonas aquatica</name>
    <dbReference type="NCBI Taxonomy" id="332657"/>
    <lineage>
        <taxon>Bacteria</taxon>
        <taxon>Pseudomonadati</taxon>
        <taxon>Pseudomonadota</taxon>
        <taxon>Betaproteobacteria</taxon>
        <taxon>Burkholderiales</taxon>
        <taxon>Comamonadaceae</taxon>
        <taxon>Polaromonas</taxon>
    </lineage>
</organism>
<dbReference type="SMART" id="SM00822">
    <property type="entry name" value="PKS_KR"/>
    <property type="match status" value="1"/>
</dbReference>
<comment type="caution">
    <text evidence="4">The sequence shown here is derived from an EMBL/GenBank/DDBJ whole genome shotgun (WGS) entry which is preliminary data.</text>
</comment>
<dbReference type="EMBL" id="JBHSRS010000084">
    <property type="protein sequence ID" value="MFC6283803.1"/>
    <property type="molecule type" value="Genomic_DNA"/>
</dbReference>
<dbReference type="NCBIfam" id="NF005559">
    <property type="entry name" value="PRK07231.1"/>
    <property type="match status" value="1"/>
</dbReference>
<dbReference type="InterPro" id="IPR002347">
    <property type="entry name" value="SDR_fam"/>
</dbReference>
<accession>A0ABW1U2H3</accession>
<dbReference type="PRINTS" id="PR00080">
    <property type="entry name" value="SDRFAMILY"/>
</dbReference>
<sequence>MTSSINMSLKGQVAVVTGAAGGLGNLACRTFAEAGADIVLVGRRTEALQEGVQQMQALGVRASSVAADVTDSKSVISMVAEVKAQYGRIDILFNNAGTTSPKPLLELTDDDWHQVMDTSATGSFYTARAVAPMMMAAGSGRILNMGSILSLRGMSHRIAYSAAKAAVANLTRALAFELGPHGITVNALAPTVIVTDLNRELVRTQPELYGDVLRRTAMGRLGKPEDIAGALLFLVSPAAGFVTGQILCVDGGYTAG</sequence>
<dbReference type="Pfam" id="PF13561">
    <property type="entry name" value="adh_short_C2"/>
    <property type="match status" value="1"/>
</dbReference>
<name>A0ABW1U2H3_9BURK</name>
<keyword evidence="5" id="KW-1185">Reference proteome</keyword>
<dbReference type="InterPro" id="IPR036291">
    <property type="entry name" value="NAD(P)-bd_dom_sf"/>
</dbReference>